<accession>A0A2H0W845</accession>
<keyword evidence="1" id="KW-1133">Transmembrane helix</keyword>
<evidence type="ECO:0000259" key="2">
    <source>
        <dbReference type="Pfam" id="PF18915"/>
    </source>
</evidence>
<feature type="domain" description="DUF5667" evidence="2">
    <location>
        <begin position="102"/>
        <end position="213"/>
    </location>
</feature>
<gene>
    <name evidence="3" type="ORF">COT75_05100</name>
</gene>
<protein>
    <recommendedName>
        <fullName evidence="2">DUF5667 domain-containing protein</fullName>
    </recommendedName>
</protein>
<dbReference type="AlphaFoldDB" id="A0A2H0W845"/>
<sequence length="236" mass="26879">MEIFHLHKKHFFIIFISLFFGLGIVLISAIRVGQAEVLAQTGMEKEEIVAINEEEKEERVIGEEASENNEEELVIASESGEIKSVVEIKTEKEVDYYLAYPGILPDHPLYWLKMIRDKIILGLTKKPINRFERLMLYADKRVGAAEALINGAKVELGVTTATKAEKYLEQAVLEFESMAADEKATPEMHQRIERAVLKHQEVLTKTLSKLSDQPKEALEKTLEKTQSNLERIKMPV</sequence>
<keyword evidence="1" id="KW-0472">Membrane</keyword>
<dbReference type="Proteomes" id="UP000230093">
    <property type="component" value="Unassembled WGS sequence"/>
</dbReference>
<name>A0A2H0W845_9BACT</name>
<dbReference type="Pfam" id="PF18915">
    <property type="entry name" value="DUF5667"/>
    <property type="match status" value="1"/>
</dbReference>
<evidence type="ECO:0000313" key="3">
    <source>
        <dbReference type="EMBL" id="PIS08826.1"/>
    </source>
</evidence>
<keyword evidence="1" id="KW-0812">Transmembrane</keyword>
<proteinExistence type="predicted"/>
<feature type="transmembrane region" description="Helical" evidence="1">
    <location>
        <begin position="12"/>
        <end position="30"/>
    </location>
</feature>
<reference evidence="4" key="1">
    <citation type="submission" date="2017-09" db="EMBL/GenBank/DDBJ databases">
        <title>Depth-based differentiation of microbial function through sediment-hosted aquifers and enrichment of novel symbionts in the deep terrestrial subsurface.</title>
        <authorList>
            <person name="Probst A.J."/>
            <person name="Ladd B."/>
            <person name="Jarett J.K."/>
            <person name="Geller-Mcgrath D.E."/>
            <person name="Sieber C.M.K."/>
            <person name="Emerson J.B."/>
            <person name="Anantharaman K."/>
            <person name="Thomas B.C."/>
            <person name="Malmstrom R."/>
            <person name="Stieglmeier M."/>
            <person name="Klingl A."/>
            <person name="Woyke T."/>
            <person name="Ryan C.M."/>
            <person name="Banfield J.F."/>
        </authorList>
    </citation>
    <scope>NUCLEOTIDE SEQUENCE [LARGE SCALE GENOMIC DNA]</scope>
</reference>
<dbReference type="EMBL" id="PEZT01000028">
    <property type="protein sequence ID" value="PIS08826.1"/>
    <property type="molecule type" value="Genomic_DNA"/>
</dbReference>
<evidence type="ECO:0000313" key="4">
    <source>
        <dbReference type="Proteomes" id="UP000230093"/>
    </source>
</evidence>
<dbReference type="InterPro" id="IPR043725">
    <property type="entry name" value="DUF5667"/>
</dbReference>
<comment type="caution">
    <text evidence="3">The sequence shown here is derived from an EMBL/GenBank/DDBJ whole genome shotgun (WGS) entry which is preliminary data.</text>
</comment>
<organism evidence="3 4">
    <name type="scientific">Candidatus Beckwithbacteria bacterium CG10_big_fil_rev_8_21_14_0_10_34_10</name>
    <dbReference type="NCBI Taxonomy" id="1974495"/>
    <lineage>
        <taxon>Bacteria</taxon>
        <taxon>Candidatus Beckwithiibacteriota</taxon>
    </lineage>
</organism>
<evidence type="ECO:0000256" key="1">
    <source>
        <dbReference type="SAM" id="Phobius"/>
    </source>
</evidence>